<dbReference type="RefSeq" id="WP_188588299.1">
    <property type="nucleotide sequence ID" value="NZ_BMGC01000040.1"/>
</dbReference>
<comment type="subcellular location">
    <subcellularLocation>
        <location evidence="1">Membrane</location>
        <topology evidence="1">Multi-pass membrane protein</topology>
    </subcellularLocation>
</comment>
<dbReference type="GO" id="GO:0016020">
    <property type="term" value="C:membrane"/>
    <property type="evidence" value="ECO:0007669"/>
    <property type="project" value="UniProtKB-SubCell"/>
</dbReference>
<keyword evidence="3 7" id="KW-0812">Transmembrane</keyword>
<dbReference type="Proteomes" id="UP000621454">
    <property type="component" value="Unassembled WGS sequence"/>
</dbReference>
<feature type="domain" description="EamA" evidence="8">
    <location>
        <begin position="144"/>
        <end position="285"/>
    </location>
</feature>
<dbReference type="PANTHER" id="PTHR32322">
    <property type="entry name" value="INNER MEMBRANE TRANSPORTER"/>
    <property type="match status" value="1"/>
</dbReference>
<feature type="domain" description="EamA" evidence="8">
    <location>
        <begin position="7"/>
        <end position="130"/>
    </location>
</feature>
<feature type="transmembrane region" description="Helical" evidence="7">
    <location>
        <begin position="174"/>
        <end position="193"/>
    </location>
</feature>
<dbReference type="InterPro" id="IPR037185">
    <property type="entry name" value="EmrE-like"/>
</dbReference>
<feature type="transmembrane region" description="Helical" evidence="7">
    <location>
        <begin position="213"/>
        <end position="233"/>
    </location>
</feature>
<dbReference type="EMBL" id="BMGC01000040">
    <property type="protein sequence ID" value="GGB44790.1"/>
    <property type="molecule type" value="Genomic_DNA"/>
</dbReference>
<dbReference type="InterPro" id="IPR050638">
    <property type="entry name" value="AA-Vitamin_Transporters"/>
</dbReference>
<feature type="transmembrane region" description="Helical" evidence="7">
    <location>
        <begin position="142"/>
        <end position="162"/>
    </location>
</feature>
<reference evidence="9" key="2">
    <citation type="submission" date="2020-09" db="EMBL/GenBank/DDBJ databases">
        <authorList>
            <person name="Sun Q."/>
            <person name="Zhou Y."/>
        </authorList>
    </citation>
    <scope>NUCLEOTIDE SEQUENCE</scope>
    <source>
        <strain evidence="9">CGMCC 1.12827</strain>
    </source>
</reference>
<sequence length="328" mass="34355">MTIRHRLLALTVVVLWGLNFIAIHAGLEHFPPFFFAGLRFAVMAIPVILFVPWPNVQLRWFLLYGIGFGTIQFAFLFLAMHIGMPTGLASLVLQSSAPFTVLLGVLLLGETMSLRQSGGLLVALAGMVVIGVDRAMHGEGVAVIGILLTLAGGFGWALGNIGSRLAQPDSALRLTLWMSVVPPLPLFALSMIFDGPTAGVHSLTTLGDHSGLVALVGLAYVVFLGTIAGSGLWTHLLSHFPASQVAPFSLLVPVVGITASWLLLDEVPTVAEVVGGVVIIVGCMVGMSRARRSDHATVAPDPTASDPTVSGCATGAPDDMAPTVRPTV</sequence>
<evidence type="ECO:0000256" key="2">
    <source>
        <dbReference type="ARBA" id="ARBA00007362"/>
    </source>
</evidence>
<dbReference type="InterPro" id="IPR000620">
    <property type="entry name" value="EamA_dom"/>
</dbReference>
<evidence type="ECO:0000256" key="5">
    <source>
        <dbReference type="ARBA" id="ARBA00023136"/>
    </source>
</evidence>
<dbReference type="SUPFAM" id="SSF103481">
    <property type="entry name" value="Multidrug resistance efflux transporter EmrE"/>
    <property type="match status" value="2"/>
</dbReference>
<feature type="transmembrane region" description="Helical" evidence="7">
    <location>
        <begin position="33"/>
        <end position="53"/>
    </location>
</feature>
<feature type="transmembrane region" description="Helical" evidence="7">
    <location>
        <begin position="245"/>
        <end position="264"/>
    </location>
</feature>
<dbReference type="Gene3D" id="1.10.3730.20">
    <property type="match status" value="1"/>
</dbReference>
<keyword evidence="4 7" id="KW-1133">Transmembrane helix</keyword>
<evidence type="ECO:0000256" key="6">
    <source>
        <dbReference type="SAM" id="MobiDB-lite"/>
    </source>
</evidence>
<comment type="caution">
    <text evidence="9">The sequence shown here is derived from an EMBL/GenBank/DDBJ whole genome shotgun (WGS) entry which is preliminary data.</text>
</comment>
<evidence type="ECO:0000313" key="10">
    <source>
        <dbReference type="Proteomes" id="UP000621454"/>
    </source>
</evidence>
<organism evidence="9 10">
    <name type="scientific">Gordonia jinhuaensis</name>
    <dbReference type="NCBI Taxonomy" id="1517702"/>
    <lineage>
        <taxon>Bacteria</taxon>
        <taxon>Bacillati</taxon>
        <taxon>Actinomycetota</taxon>
        <taxon>Actinomycetes</taxon>
        <taxon>Mycobacteriales</taxon>
        <taxon>Gordoniaceae</taxon>
        <taxon>Gordonia</taxon>
    </lineage>
</organism>
<comment type="similarity">
    <text evidence="2">Belongs to the EamA transporter family.</text>
</comment>
<dbReference type="AlphaFoldDB" id="A0A916TH86"/>
<keyword evidence="10" id="KW-1185">Reference proteome</keyword>
<evidence type="ECO:0000256" key="1">
    <source>
        <dbReference type="ARBA" id="ARBA00004141"/>
    </source>
</evidence>
<protein>
    <recommendedName>
        <fullName evidence="8">EamA domain-containing protein</fullName>
    </recommendedName>
</protein>
<keyword evidence="5 7" id="KW-0472">Membrane</keyword>
<evidence type="ECO:0000256" key="7">
    <source>
        <dbReference type="SAM" id="Phobius"/>
    </source>
</evidence>
<feature type="region of interest" description="Disordered" evidence="6">
    <location>
        <begin position="295"/>
        <end position="328"/>
    </location>
</feature>
<proteinExistence type="inferred from homology"/>
<accession>A0A916TH86</accession>
<dbReference type="Pfam" id="PF00892">
    <property type="entry name" value="EamA"/>
    <property type="match status" value="2"/>
</dbReference>
<dbReference type="PANTHER" id="PTHR32322:SF9">
    <property type="entry name" value="AMINO-ACID METABOLITE EFFLUX PUMP-RELATED"/>
    <property type="match status" value="1"/>
</dbReference>
<gene>
    <name evidence="9" type="ORF">GCM10011489_35310</name>
</gene>
<name>A0A916TH86_9ACTN</name>
<feature type="transmembrane region" description="Helical" evidence="7">
    <location>
        <begin position="270"/>
        <end position="287"/>
    </location>
</feature>
<reference evidence="9" key="1">
    <citation type="journal article" date="2014" name="Int. J. Syst. Evol. Microbiol.">
        <title>Complete genome sequence of Corynebacterium casei LMG S-19264T (=DSM 44701T), isolated from a smear-ripened cheese.</title>
        <authorList>
            <consortium name="US DOE Joint Genome Institute (JGI-PGF)"/>
            <person name="Walter F."/>
            <person name="Albersmeier A."/>
            <person name="Kalinowski J."/>
            <person name="Ruckert C."/>
        </authorList>
    </citation>
    <scope>NUCLEOTIDE SEQUENCE</scope>
    <source>
        <strain evidence="9">CGMCC 1.12827</strain>
    </source>
</reference>
<evidence type="ECO:0000259" key="8">
    <source>
        <dbReference type="Pfam" id="PF00892"/>
    </source>
</evidence>
<evidence type="ECO:0000313" key="9">
    <source>
        <dbReference type="EMBL" id="GGB44790.1"/>
    </source>
</evidence>
<feature type="transmembrane region" description="Helical" evidence="7">
    <location>
        <begin position="60"/>
        <end position="82"/>
    </location>
</feature>
<feature type="transmembrane region" description="Helical" evidence="7">
    <location>
        <begin position="120"/>
        <end position="136"/>
    </location>
</feature>
<feature type="transmembrane region" description="Helical" evidence="7">
    <location>
        <begin position="7"/>
        <end position="27"/>
    </location>
</feature>
<evidence type="ECO:0000256" key="3">
    <source>
        <dbReference type="ARBA" id="ARBA00022692"/>
    </source>
</evidence>
<evidence type="ECO:0000256" key="4">
    <source>
        <dbReference type="ARBA" id="ARBA00022989"/>
    </source>
</evidence>
<feature type="transmembrane region" description="Helical" evidence="7">
    <location>
        <begin position="88"/>
        <end position="108"/>
    </location>
</feature>